<organism evidence="5 6">
    <name type="scientific">Aciduricibacillus chroicocephali</name>
    <dbReference type="NCBI Taxonomy" id="3054939"/>
    <lineage>
        <taxon>Bacteria</taxon>
        <taxon>Bacillati</taxon>
        <taxon>Bacillota</taxon>
        <taxon>Bacilli</taxon>
        <taxon>Bacillales</taxon>
        <taxon>Bacillaceae</taxon>
        <taxon>Aciduricibacillus</taxon>
    </lineage>
</organism>
<evidence type="ECO:0000256" key="3">
    <source>
        <dbReference type="SAM" id="SignalP"/>
    </source>
</evidence>
<dbReference type="EMBL" id="CP129113">
    <property type="protein sequence ID" value="WLV23941.1"/>
    <property type="molecule type" value="Genomic_DNA"/>
</dbReference>
<evidence type="ECO:0000313" key="5">
    <source>
        <dbReference type="EMBL" id="WLV23941.1"/>
    </source>
</evidence>
<dbReference type="CDD" id="cd02968">
    <property type="entry name" value="SCO"/>
    <property type="match status" value="1"/>
</dbReference>
<dbReference type="PANTHER" id="PTHR12151:SF25">
    <property type="entry name" value="LINALOOL DEHYDRATASE_ISOMERASE DOMAIN-CONTAINING PROTEIN"/>
    <property type="match status" value="1"/>
</dbReference>
<dbReference type="Proteomes" id="UP001180087">
    <property type="component" value="Chromosome"/>
</dbReference>
<gene>
    <name evidence="5" type="ORF">QR721_09875</name>
</gene>
<dbReference type="SUPFAM" id="SSF52833">
    <property type="entry name" value="Thioredoxin-like"/>
    <property type="match status" value="1"/>
</dbReference>
<evidence type="ECO:0000256" key="1">
    <source>
        <dbReference type="ARBA" id="ARBA00010996"/>
    </source>
</evidence>
<evidence type="ECO:0000256" key="2">
    <source>
        <dbReference type="ARBA" id="ARBA00023008"/>
    </source>
</evidence>
<dbReference type="InterPro" id="IPR003782">
    <property type="entry name" value="SCO1/SenC"/>
</dbReference>
<proteinExistence type="inferred from homology"/>
<dbReference type="Pfam" id="PF02630">
    <property type="entry name" value="SCO1-SenC"/>
    <property type="match status" value="1"/>
</dbReference>
<protein>
    <submittedName>
        <fullName evidence="5">SCO family protein</fullName>
    </submittedName>
</protein>
<feature type="chain" id="PRO_5045662744" evidence="3">
    <location>
        <begin position="24"/>
        <end position="192"/>
    </location>
</feature>
<dbReference type="Gene3D" id="3.40.30.10">
    <property type="entry name" value="Glutaredoxin"/>
    <property type="match status" value="1"/>
</dbReference>
<dbReference type="PANTHER" id="PTHR12151">
    <property type="entry name" value="ELECTRON TRANSPORT PROTIN SCO1/SENC FAMILY MEMBER"/>
    <property type="match status" value="1"/>
</dbReference>
<name>A0ABY9KT84_9BACI</name>
<dbReference type="PROSITE" id="PS51257">
    <property type="entry name" value="PROKAR_LIPOPROTEIN"/>
    <property type="match status" value="1"/>
</dbReference>
<dbReference type="PROSITE" id="PS51352">
    <property type="entry name" value="THIOREDOXIN_2"/>
    <property type="match status" value="1"/>
</dbReference>
<evidence type="ECO:0000259" key="4">
    <source>
        <dbReference type="PROSITE" id="PS51352"/>
    </source>
</evidence>
<comment type="similarity">
    <text evidence="1">Belongs to the SCO1/2 family.</text>
</comment>
<feature type="domain" description="Thioredoxin" evidence="4">
    <location>
        <begin position="25"/>
        <end position="192"/>
    </location>
</feature>
<keyword evidence="2" id="KW-0186">Copper</keyword>
<feature type="signal peptide" evidence="3">
    <location>
        <begin position="1"/>
        <end position="23"/>
    </location>
</feature>
<keyword evidence="6" id="KW-1185">Reference proteome</keyword>
<accession>A0ABY9KT84</accession>
<dbReference type="InterPro" id="IPR036249">
    <property type="entry name" value="Thioredoxin-like_sf"/>
</dbReference>
<evidence type="ECO:0000313" key="6">
    <source>
        <dbReference type="Proteomes" id="UP001180087"/>
    </source>
</evidence>
<keyword evidence="3" id="KW-0732">Signal</keyword>
<dbReference type="InterPro" id="IPR013766">
    <property type="entry name" value="Thioredoxin_domain"/>
</dbReference>
<reference evidence="5" key="1">
    <citation type="submission" date="2023-06" db="EMBL/GenBank/DDBJ databases">
        <title>A Treasure from Seagulls: Isolation and Description of Aciduricobacillus qingdaonensis gen. nov., sp. nov., a Rare Obligately Uric Acid-utilizing Member in the Family Bacillaceae.</title>
        <authorList>
            <person name="Liu W."/>
            <person name="Wang B."/>
        </authorList>
    </citation>
    <scope>NUCLEOTIDE SEQUENCE</scope>
    <source>
        <strain evidence="5">44XB</strain>
    </source>
</reference>
<sequence length="192" mass="21753">MKIYKIIPLLAILLLAACGQSKIETNMSVDVKSFEYRNQDGNKFGLKDLKGNWWVADFIFTNCTTVCLPMTSNMKQLQNRAAKENVDVQLVSFSIDPDRDKPDVLKKYAKSYNADTKNWNFLTGYDFNTIKELSVLSFKSLAEKPPEGTDTDQFTHGTSFFLVNPDGKVIKRYDGSDNKSIDAIVDDLKKVQ</sequence>
<dbReference type="RefSeq" id="WP_348026471.1">
    <property type="nucleotide sequence ID" value="NZ_CP129113.1"/>
</dbReference>